<name>A0ACC2JX26_9PEZI</name>
<keyword evidence="2" id="KW-1185">Reference proteome</keyword>
<organism evidence="1 2">
    <name type="scientific">Lasiodiplodia mahajangana</name>
    <dbReference type="NCBI Taxonomy" id="1108764"/>
    <lineage>
        <taxon>Eukaryota</taxon>
        <taxon>Fungi</taxon>
        <taxon>Dikarya</taxon>
        <taxon>Ascomycota</taxon>
        <taxon>Pezizomycotina</taxon>
        <taxon>Dothideomycetes</taxon>
        <taxon>Dothideomycetes incertae sedis</taxon>
        <taxon>Botryosphaeriales</taxon>
        <taxon>Botryosphaeriaceae</taxon>
        <taxon>Lasiodiplodia</taxon>
    </lineage>
</organism>
<sequence>MPDKWALLIGVDFYFRGEKRSKNPFFNHLRGCVRDVSRIEEYLRKKGVSNIEKLTATYDGNDTGPKETENLPTYDNIKEKLNEIKTKVKQGDLLHIHFSGHGILRVKLDDLGDAGDAISGTALALTDVMCGGAYLTGYQLGAWVRALVEDKKVRVSITLDSCYSGRALRGDDGDNGNGEVVLRTSEEIDYDESYLDSDENADAEVPVFDDAPNESDLGHRDAKVKRSWLSNPEGCTVLTACQLNQRAGEYKFHGQEGKNGILTHWMLDIMNRQFQIQTPTYARIAHYVKSSIKTRPEPDSQTPVLYGDGFYEFFSDQQFIQHQACLLQEYSQAGFLNKKLVVDVGAAQGVAPGATYSVYPSIWSSERPVGAPIAKIRIDDASAFQSQATLIDANNELTSLNGSLAVLNEWSLPSQQRVEVQPLPGTGTDDELQTTIAKFMEKMITDTRFSSYFQIGGKDSQPCNFIVSLDIHNKNVEIKDGQNKSLSRVPTIPLDEDAGGKVVYMLKHLARFKALEAFDYAKPPSSLAVGDYKFELLDDNGGALGMSGDVYEASNKQEVTVQFENNSASDNVHVAIFVFGSAWEIQRIHPENGQPTAHVPANRNTTCDITMYIPKRIRMAKDLFRAYVFDGDHPPSWDELVLPGLTADADFIPTRLPVEPVLEEDVEDEGAARDAKKGHAKRRPRKVEKNEPWAVLDFWVHTSEARS</sequence>
<comment type="caution">
    <text evidence="1">The sequence shown here is derived from an EMBL/GenBank/DDBJ whole genome shotgun (WGS) entry which is preliminary data.</text>
</comment>
<dbReference type="EMBL" id="JAPUUL010000220">
    <property type="protein sequence ID" value="KAJ8131832.1"/>
    <property type="molecule type" value="Genomic_DNA"/>
</dbReference>
<reference evidence="1" key="1">
    <citation type="submission" date="2022-12" db="EMBL/GenBank/DDBJ databases">
        <title>Genome Sequence of Lasiodiplodia mahajangana.</title>
        <authorList>
            <person name="Buettner E."/>
        </authorList>
    </citation>
    <scope>NUCLEOTIDE SEQUENCE</scope>
    <source>
        <strain evidence="1">VT137</strain>
    </source>
</reference>
<proteinExistence type="predicted"/>
<accession>A0ACC2JX26</accession>
<evidence type="ECO:0000313" key="1">
    <source>
        <dbReference type="EMBL" id="KAJ8131832.1"/>
    </source>
</evidence>
<dbReference type="Proteomes" id="UP001153332">
    <property type="component" value="Unassembled WGS sequence"/>
</dbReference>
<evidence type="ECO:0000313" key="2">
    <source>
        <dbReference type="Proteomes" id="UP001153332"/>
    </source>
</evidence>
<gene>
    <name evidence="1" type="ORF">O1611_g1791</name>
</gene>
<protein>
    <submittedName>
        <fullName evidence="1">Uncharacterized protein</fullName>
    </submittedName>
</protein>